<keyword evidence="1" id="KW-0540">Nuclease</keyword>
<sequence length="212" mass="24643">MEKLGSEVTKIDSINNKTDGFRSIKPEISKNITDTKEKMNSMISDLSKSLPKFFRTFESGKVMDKIIPNNNGEWSGRAGNSIWMPFNDYVSSNKYTNPDSLNWKQIKDKFQFEGIRFKRGEPDFSEVSKGTVKIDKYTENRVKNFIQADREFAKKNNMSPREAREYRKENKLTWHERSDVRTMDLVPREIHSAIPHSGGIAEYKKMNKDNGN</sequence>
<dbReference type="RefSeq" id="WP_311982400.1">
    <property type="nucleotide sequence ID" value="NZ_JARQAG010000032.1"/>
</dbReference>
<protein>
    <submittedName>
        <fullName evidence="1">HNH endonuclease</fullName>
    </submittedName>
</protein>
<dbReference type="Pfam" id="PF12639">
    <property type="entry name" value="Colicin-DNase"/>
    <property type="match status" value="1"/>
</dbReference>
<proteinExistence type="predicted"/>
<name>A0AAE4I0C7_9STRE</name>
<evidence type="ECO:0000313" key="2">
    <source>
        <dbReference type="Proteomes" id="UP001180515"/>
    </source>
</evidence>
<keyword evidence="1" id="KW-0378">Hydrolase</keyword>
<keyword evidence="1" id="KW-0255">Endonuclease</keyword>
<dbReference type="EMBL" id="JARQAG010000032">
    <property type="protein sequence ID" value="MDT2732745.1"/>
    <property type="molecule type" value="Genomic_DNA"/>
</dbReference>
<dbReference type="AlphaFoldDB" id="A0AAE4I0C7"/>
<gene>
    <name evidence="1" type="ORF">P7G31_11070</name>
</gene>
<reference evidence="1" key="1">
    <citation type="submission" date="2023-03" db="EMBL/GenBank/DDBJ databases">
        <authorList>
            <person name="Shen W."/>
            <person name="Cai J."/>
        </authorList>
    </citation>
    <scope>NUCLEOTIDE SEQUENCE</scope>
    <source>
        <strain evidence="1">P82-2</strain>
    </source>
</reference>
<evidence type="ECO:0000313" key="1">
    <source>
        <dbReference type="EMBL" id="MDT2732745.1"/>
    </source>
</evidence>
<accession>A0AAE4I0C7</accession>
<dbReference type="Proteomes" id="UP001180515">
    <property type="component" value="Unassembled WGS sequence"/>
</dbReference>
<dbReference type="GO" id="GO:0004519">
    <property type="term" value="F:endonuclease activity"/>
    <property type="evidence" value="ECO:0007669"/>
    <property type="project" value="UniProtKB-KW"/>
</dbReference>
<comment type="caution">
    <text evidence="1">The sequence shown here is derived from an EMBL/GenBank/DDBJ whole genome shotgun (WGS) entry which is preliminary data.</text>
</comment>
<organism evidence="1 2">
    <name type="scientific">Streptococcus parauberis</name>
    <dbReference type="NCBI Taxonomy" id="1348"/>
    <lineage>
        <taxon>Bacteria</taxon>
        <taxon>Bacillati</taxon>
        <taxon>Bacillota</taxon>
        <taxon>Bacilli</taxon>
        <taxon>Lactobacillales</taxon>
        <taxon>Streptococcaceae</taxon>
        <taxon>Streptococcus</taxon>
    </lineage>
</organism>